<evidence type="ECO:0000313" key="2">
    <source>
        <dbReference type="EMBL" id="GAA3119970.1"/>
    </source>
</evidence>
<dbReference type="PANTHER" id="PTHR43135:SF4">
    <property type="entry name" value="AMIDOHYDROLASE-RELATED DOMAIN-CONTAINING PROTEIN"/>
    <property type="match status" value="1"/>
</dbReference>
<dbReference type="InterPro" id="IPR006680">
    <property type="entry name" value="Amidohydro-rel"/>
</dbReference>
<protein>
    <submittedName>
        <fullName evidence="2">Amidohydrolase family protein</fullName>
    </submittedName>
</protein>
<dbReference type="PANTHER" id="PTHR43135">
    <property type="entry name" value="ALPHA-D-RIBOSE 1-METHYLPHOSPHONATE 5-TRIPHOSPHATE DIPHOSPHATASE"/>
    <property type="match status" value="1"/>
</dbReference>
<comment type="caution">
    <text evidence="2">The sequence shown here is derived from an EMBL/GenBank/DDBJ whole genome shotgun (WGS) entry which is preliminary data.</text>
</comment>
<sequence>MLLTSLLTSLTSSFGLPDRAYRQAPKLLYMSDHTVLHVKGRVLVGPDEVRDELWVVGGRVTYDRPSAAPDVTIDGWTLPGLVDAHCHVGLDAHGPVDAATAEKQALTDREIGALLIRDAGSPSDTRWIDDREDLPKIIRAGRHIARTRRYIRNYAHEIEPSDLVAYVAQEARRGDGWVKLVGDWIDRDAGDLTACWPRAEVEAAIAEAHRLGARVTAHCFAEDSLRDLVEAGIDCIEHATGLTEETIPLFAERGVAIVPTLVNIATFPQLADGGESKFPKWSRHMRRLYERRYDTVRAAYDAGVPVFAGTDAGGSLAHGLVAAEVAELRLAGIPAVDALSATTWGARDWLGRPGLVEGAPADLVVYGGDPREDVGVLGNPRRVVLNGRVVG</sequence>
<name>A0ABP6MMY0_9ACTN</name>
<dbReference type="Proteomes" id="UP001501637">
    <property type="component" value="Unassembled WGS sequence"/>
</dbReference>
<reference evidence="3" key="1">
    <citation type="journal article" date="2019" name="Int. J. Syst. Evol. Microbiol.">
        <title>The Global Catalogue of Microorganisms (GCM) 10K type strain sequencing project: providing services to taxonomists for standard genome sequencing and annotation.</title>
        <authorList>
            <consortium name="The Broad Institute Genomics Platform"/>
            <consortium name="The Broad Institute Genome Sequencing Center for Infectious Disease"/>
            <person name="Wu L."/>
            <person name="Ma J."/>
        </authorList>
    </citation>
    <scope>NUCLEOTIDE SEQUENCE [LARGE SCALE GENOMIC DNA]</scope>
    <source>
        <strain evidence="3">JCM 9092</strain>
    </source>
</reference>
<gene>
    <name evidence="2" type="ORF">GCM10010449_47580</name>
</gene>
<evidence type="ECO:0000313" key="3">
    <source>
        <dbReference type="Proteomes" id="UP001501637"/>
    </source>
</evidence>
<accession>A0ABP6MMY0</accession>
<dbReference type="InterPro" id="IPR011059">
    <property type="entry name" value="Metal-dep_hydrolase_composite"/>
</dbReference>
<dbReference type="Pfam" id="PF01979">
    <property type="entry name" value="Amidohydro_1"/>
    <property type="match status" value="1"/>
</dbReference>
<evidence type="ECO:0000259" key="1">
    <source>
        <dbReference type="Pfam" id="PF01979"/>
    </source>
</evidence>
<dbReference type="EMBL" id="BAAAUG010000085">
    <property type="protein sequence ID" value="GAA3119970.1"/>
    <property type="molecule type" value="Genomic_DNA"/>
</dbReference>
<feature type="domain" description="Amidohydrolase-related" evidence="1">
    <location>
        <begin position="199"/>
        <end position="390"/>
    </location>
</feature>
<dbReference type="Gene3D" id="2.30.40.10">
    <property type="entry name" value="Urease, subunit C, domain 1"/>
    <property type="match status" value="1"/>
</dbReference>
<keyword evidence="3" id="KW-1185">Reference proteome</keyword>
<dbReference type="InterPro" id="IPR051781">
    <property type="entry name" value="Metallo-dep_Hydrolase"/>
</dbReference>
<proteinExistence type="predicted"/>
<dbReference type="Gene3D" id="3.20.20.140">
    <property type="entry name" value="Metal-dependent hydrolases"/>
    <property type="match status" value="1"/>
</dbReference>
<organism evidence="2 3">
    <name type="scientific">Streptomyces rectiviolaceus</name>
    <dbReference type="NCBI Taxonomy" id="332591"/>
    <lineage>
        <taxon>Bacteria</taxon>
        <taxon>Bacillati</taxon>
        <taxon>Actinomycetota</taxon>
        <taxon>Actinomycetes</taxon>
        <taxon>Kitasatosporales</taxon>
        <taxon>Streptomycetaceae</taxon>
        <taxon>Streptomyces</taxon>
    </lineage>
</organism>
<dbReference type="InterPro" id="IPR032466">
    <property type="entry name" value="Metal_Hydrolase"/>
</dbReference>
<dbReference type="SUPFAM" id="SSF51556">
    <property type="entry name" value="Metallo-dependent hydrolases"/>
    <property type="match status" value="1"/>
</dbReference>